<keyword evidence="3" id="KW-1185">Reference proteome</keyword>
<feature type="region of interest" description="Disordered" evidence="1">
    <location>
        <begin position="25"/>
        <end position="57"/>
    </location>
</feature>
<dbReference type="RefSeq" id="WP_157793795.1">
    <property type="nucleotide sequence ID" value="NZ_LT629693.1"/>
</dbReference>
<gene>
    <name evidence="2" type="ORF">SAMN05444163_8138</name>
</gene>
<feature type="compositionally biased region" description="Basic and acidic residues" evidence="1">
    <location>
        <begin position="27"/>
        <end position="49"/>
    </location>
</feature>
<reference evidence="2 3" key="1">
    <citation type="submission" date="2016-10" db="EMBL/GenBank/DDBJ databases">
        <authorList>
            <person name="Varghese N."/>
            <person name="Submissions S."/>
        </authorList>
    </citation>
    <scope>NUCLEOTIDE SEQUENCE [LARGE SCALE GENOMIC DNA]</scope>
    <source>
        <strain evidence="2 3">GAS524</strain>
    </source>
</reference>
<evidence type="ECO:0000256" key="1">
    <source>
        <dbReference type="SAM" id="MobiDB-lite"/>
    </source>
</evidence>
<proteinExistence type="predicted"/>
<sequence length="57" mass="6841">MTWNHTSLIEDEFDDVESVSEIIQTNRGERRAPSRYRGEYRRSDRHNEDGYGEMDFS</sequence>
<name>A0ABY0QHK5_9BRAD</name>
<evidence type="ECO:0000313" key="2">
    <source>
        <dbReference type="EMBL" id="SDK44984.1"/>
    </source>
</evidence>
<protein>
    <submittedName>
        <fullName evidence="2">Uncharacterized protein</fullName>
    </submittedName>
</protein>
<dbReference type="EMBL" id="LT629693">
    <property type="protein sequence ID" value="SDK44984.1"/>
    <property type="molecule type" value="Genomic_DNA"/>
</dbReference>
<organism evidence="2 3">
    <name type="scientific">Bradyrhizobium ottawaense</name>
    <dbReference type="NCBI Taxonomy" id="931866"/>
    <lineage>
        <taxon>Bacteria</taxon>
        <taxon>Pseudomonadati</taxon>
        <taxon>Pseudomonadota</taxon>
        <taxon>Alphaproteobacteria</taxon>
        <taxon>Hyphomicrobiales</taxon>
        <taxon>Nitrobacteraceae</taxon>
        <taxon>Bradyrhizobium</taxon>
    </lineage>
</organism>
<dbReference type="Proteomes" id="UP000198803">
    <property type="component" value="Chromosome I"/>
</dbReference>
<evidence type="ECO:0000313" key="3">
    <source>
        <dbReference type="Proteomes" id="UP000198803"/>
    </source>
</evidence>
<accession>A0ABY0QHK5</accession>